<dbReference type="AlphaFoldDB" id="A0A1W1XUC2"/>
<evidence type="ECO:0000313" key="2">
    <source>
        <dbReference type="Proteomes" id="UP000192468"/>
    </source>
</evidence>
<gene>
    <name evidence="1" type="ORF">SAMN02745134_03064</name>
</gene>
<name>A0A1W1XUC2_9CLOT</name>
<evidence type="ECO:0000313" key="1">
    <source>
        <dbReference type="EMBL" id="SMC27141.1"/>
    </source>
</evidence>
<reference evidence="1 2" key="1">
    <citation type="submission" date="2017-04" db="EMBL/GenBank/DDBJ databases">
        <authorList>
            <person name="Afonso C.L."/>
            <person name="Miller P.J."/>
            <person name="Scott M.A."/>
            <person name="Spackman E."/>
            <person name="Goraichik I."/>
            <person name="Dimitrov K.M."/>
            <person name="Suarez D.L."/>
            <person name="Swayne D.E."/>
        </authorList>
    </citation>
    <scope>NUCLEOTIDE SEQUENCE [LARGE SCALE GENOMIC DNA]</scope>
    <source>
        <strain evidence="1 2">DSM 12555</strain>
    </source>
</reference>
<keyword evidence="2" id="KW-1185">Reference proteome</keyword>
<accession>A0A1W1XUC2</accession>
<dbReference type="EMBL" id="FWXH01000016">
    <property type="protein sequence ID" value="SMC27141.1"/>
    <property type="molecule type" value="Genomic_DNA"/>
</dbReference>
<protein>
    <submittedName>
        <fullName evidence="1">Uncharacterized protein</fullName>
    </submittedName>
</protein>
<dbReference type="Proteomes" id="UP000192468">
    <property type="component" value="Unassembled WGS sequence"/>
</dbReference>
<dbReference type="OrthoDB" id="1928827at2"/>
<dbReference type="RefSeq" id="WP_084116948.1">
    <property type="nucleotide sequence ID" value="NZ_FWXH01000016.1"/>
</dbReference>
<organism evidence="1 2">
    <name type="scientific">Clostridium acidisoli DSM 12555</name>
    <dbReference type="NCBI Taxonomy" id="1121291"/>
    <lineage>
        <taxon>Bacteria</taxon>
        <taxon>Bacillati</taxon>
        <taxon>Bacillota</taxon>
        <taxon>Clostridia</taxon>
        <taxon>Eubacteriales</taxon>
        <taxon>Clostridiaceae</taxon>
        <taxon>Clostridium</taxon>
    </lineage>
</organism>
<proteinExistence type="predicted"/>
<sequence length="61" mass="6900">MDKTSIELATKEIDEALDTVNSMENDLGKNSLSESNIKEQFIFLSKKVKELENILIEEGIL</sequence>
<dbReference type="STRING" id="1121291.SAMN02745134_03064"/>